<dbReference type="FunFam" id="3.40.930.10:FF:000009">
    <property type="entry name" value="PTS system, fructose specific IIABC component"/>
    <property type="match status" value="1"/>
</dbReference>
<keyword evidence="2" id="KW-0813">Transport</keyword>
<keyword evidence="3" id="KW-0597">Phosphoprotein</keyword>
<dbReference type="RefSeq" id="WP_016179053.1">
    <property type="nucleotide sequence ID" value="NZ_CAAKNX010000128.1"/>
</dbReference>
<evidence type="ECO:0000313" key="7">
    <source>
        <dbReference type="EMBL" id="TRZ28501.1"/>
    </source>
</evidence>
<accession>A0A4V1ENQ8</accession>
<dbReference type="InterPro" id="IPR002178">
    <property type="entry name" value="PTS_EIIA_type-2_dom"/>
</dbReference>
<dbReference type="PANTHER" id="PTHR47738">
    <property type="entry name" value="PTS SYSTEM FRUCTOSE-LIKE EIIA COMPONENT-RELATED"/>
    <property type="match status" value="1"/>
</dbReference>
<dbReference type="SUPFAM" id="SSF55804">
    <property type="entry name" value="Phoshotransferase/anion transport protein"/>
    <property type="match status" value="1"/>
</dbReference>
<gene>
    <name evidence="7" type="ORF">AUF17_17450</name>
</gene>
<reference evidence="7 8" key="1">
    <citation type="submission" date="2017-10" db="EMBL/GenBank/DDBJ databases">
        <title>FDA dAtabase for Regulatory Grade micrObial Sequences (FDA-ARGOS): Supporting development and validation of Infectious Disease Dx tests.</title>
        <authorList>
            <person name="Campos J."/>
            <person name="Goldberg B."/>
            <person name="Tallon L.J."/>
            <person name="Sadzewicz L."/>
            <person name="Sengamalay N."/>
            <person name="Ott S."/>
            <person name="Godinez A."/>
            <person name="Nagaraj S."/>
            <person name="Vyas G."/>
            <person name="Aluvathingal J."/>
            <person name="Nadendla S."/>
            <person name="Geyer C."/>
            <person name="Nandy P."/>
            <person name="Hobson J."/>
            <person name="Sichtig H."/>
        </authorList>
    </citation>
    <scope>NUCLEOTIDE SEQUENCE [LARGE SCALE GENOMIC DNA]</scope>
    <source>
        <strain evidence="7 8">FDAARGOS_185</strain>
    </source>
</reference>
<evidence type="ECO:0000256" key="1">
    <source>
        <dbReference type="ARBA" id="ARBA00004496"/>
    </source>
</evidence>
<dbReference type="PROSITE" id="PS51094">
    <property type="entry name" value="PTS_EIIA_TYPE_2"/>
    <property type="match status" value="1"/>
</dbReference>
<dbReference type="AlphaFoldDB" id="A0A4V1ENQ8"/>
<evidence type="ECO:0000256" key="3">
    <source>
        <dbReference type="ARBA" id="ARBA00022553"/>
    </source>
</evidence>
<dbReference type="CDD" id="cd00211">
    <property type="entry name" value="PTS_IIA_fru"/>
    <property type="match status" value="1"/>
</dbReference>
<organism evidence="7 8">
    <name type="scientific">Enterococcus avium</name>
    <name type="common">Streptococcus avium</name>
    <dbReference type="NCBI Taxonomy" id="33945"/>
    <lineage>
        <taxon>Bacteria</taxon>
        <taxon>Bacillati</taxon>
        <taxon>Bacillota</taxon>
        <taxon>Bacilli</taxon>
        <taxon>Lactobacillales</taxon>
        <taxon>Enterococcaceae</taxon>
        <taxon>Enterococcus</taxon>
    </lineage>
</organism>
<evidence type="ECO:0000256" key="2">
    <source>
        <dbReference type="ARBA" id="ARBA00022448"/>
    </source>
</evidence>
<dbReference type="GO" id="GO:0009401">
    <property type="term" value="P:phosphoenolpyruvate-dependent sugar phosphotransferase system"/>
    <property type="evidence" value="ECO:0007669"/>
    <property type="project" value="UniProtKB-KW"/>
</dbReference>
<keyword evidence="4" id="KW-0762">Sugar transport</keyword>
<keyword evidence="6" id="KW-0598">Phosphotransferase system</keyword>
<dbReference type="Pfam" id="PF00359">
    <property type="entry name" value="PTS_EIIA_2"/>
    <property type="match status" value="1"/>
</dbReference>
<sequence length="154" mass="16969">MTKVITENLIDLNIEAEDKLGAIRVLSNRIEAAGRLYDGDGYLKSVIEREELTTTGIGFGIAIPHGKCPHVKETTVAFGRLTNYLDWQSLDGQEVGLVFLLAVPEECKGDQHLKIIASLSRKLIHQDFRETLQNAKTKEEIVNLLNGTLAAVVA</sequence>
<protein>
    <submittedName>
        <fullName evidence="7">PTS fructose transporter subunit IIA</fullName>
    </submittedName>
</protein>
<dbReference type="Gene3D" id="3.40.930.10">
    <property type="entry name" value="Mannitol-specific EII, Chain A"/>
    <property type="match status" value="1"/>
</dbReference>
<dbReference type="InterPro" id="IPR051541">
    <property type="entry name" value="PTS_SugarTrans_NitroReg"/>
</dbReference>
<keyword evidence="5" id="KW-0808">Transferase</keyword>
<dbReference type="InterPro" id="IPR016152">
    <property type="entry name" value="PTrfase/Anion_transptr"/>
</dbReference>
<name>A0A4V1ENQ8_ENTAV</name>
<evidence type="ECO:0000256" key="6">
    <source>
        <dbReference type="ARBA" id="ARBA00022683"/>
    </source>
</evidence>
<proteinExistence type="predicted"/>
<dbReference type="Proteomes" id="UP000316316">
    <property type="component" value="Unassembled WGS sequence"/>
</dbReference>
<evidence type="ECO:0000256" key="4">
    <source>
        <dbReference type="ARBA" id="ARBA00022597"/>
    </source>
</evidence>
<dbReference type="GeneID" id="69570155"/>
<dbReference type="NCBIfam" id="TIGR00848">
    <property type="entry name" value="fruA"/>
    <property type="match status" value="1"/>
</dbReference>
<comment type="subcellular location">
    <subcellularLocation>
        <location evidence="1">Cytoplasm</location>
    </subcellularLocation>
</comment>
<dbReference type="PANTHER" id="PTHR47738:SF2">
    <property type="entry name" value="PTS SYSTEM FRUCTOSE-LIKE EIIA COMPONENT"/>
    <property type="match status" value="1"/>
</dbReference>
<dbReference type="GO" id="GO:0005737">
    <property type="term" value="C:cytoplasm"/>
    <property type="evidence" value="ECO:0007669"/>
    <property type="project" value="UniProtKB-SubCell"/>
</dbReference>
<evidence type="ECO:0000313" key="8">
    <source>
        <dbReference type="Proteomes" id="UP000316316"/>
    </source>
</evidence>
<dbReference type="GO" id="GO:0016020">
    <property type="term" value="C:membrane"/>
    <property type="evidence" value="ECO:0007669"/>
    <property type="project" value="InterPro"/>
</dbReference>
<evidence type="ECO:0000256" key="5">
    <source>
        <dbReference type="ARBA" id="ARBA00022679"/>
    </source>
</evidence>
<comment type="caution">
    <text evidence="7">The sequence shown here is derived from an EMBL/GenBank/DDBJ whole genome shotgun (WGS) entry which is preliminary data.</text>
</comment>
<dbReference type="InterPro" id="IPR004715">
    <property type="entry name" value="PTS_IIA_fruc"/>
</dbReference>
<dbReference type="GO" id="GO:0008982">
    <property type="term" value="F:protein-N(PI)-phosphohistidine-sugar phosphotransferase activity"/>
    <property type="evidence" value="ECO:0007669"/>
    <property type="project" value="InterPro"/>
</dbReference>
<dbReference type="EMBL" id="PDXQ01000002">
    <property type="protein sequence ID" value="TRZ28501.1"/>
    <property type="molecule type" value="Genomic_DNA"/>
</dbReference>
<dbReference type="PROSITE" id="PS00372">
    <property type="entry name" value="PTS_EIIA_TYPE_2_HIS"/>
    <property type="match status" value="1"/>
</dbReference>